<dbReference type="SUPFAM" id="SSF56672">
    <property type="entry name" value="DNA/RNA polymerases"/>
    <property type="match status" value="1"/>
</dbReference>
<dbReference type="EMBL" id="OIVN01001108">
    <property type="protein sequence ID" value="SPC89932.1"/>
    <property type="molecule type" value="Genomic_DNA"/>
</dbReference>
<sequence length="386" mass="44075">MIQGVPKEVAGVGGAVEYILGHIQLVLKVGPIVALARFHVVYTSVSYHTFRGRPWLHKHKLVPFTYHQGVKGCLNRKPIRIPANATPFDELEANYVEEAFYDEITPTEEGLISKATPINNFYYTIIPFWLKNMGVTYQRVRTTIFHNMMHCKLEDYVDDVVVKTETREAVGKFLGFLVHQQGIDVDPMKAKVIATMKPLTTVKELKSFLEIPIFKDSSLAPIPSVPLRLYLALNDKAIEALIAQEDKEDVEQLIYYAKGNFTLKEPLMAPYQAMAQRLEDYFEELTIEYTQRLENRHANALATFDEESTNMTILKRSSPITQLLQKEFATDTPKEEDRQLPLKESLMNTERGADLKDLKDYTLVVGELYQRLLEGVLARCISLEEA</sequence>
<evidence type="ECO:0008006" key="2">
    <source>
        <dbReference type="Google" id="ProtNLM"/>
    </source>
</evidence>
<accession>A0A2N9FRQ8</accession>
<reference evidence="1" key="1">
    <citation type="submission" date="2018-02" db="EMBL/GenBank/DDBJ databases">
        <authorList>
            <person name="Cohen D.B."/>
            <person name="Kent A.D."/>
        </authorList>
    </citation>
    <scope>NUCLEOTIDE SEQUENCE</scope>
</reference>
<dbReference type="InterPro" id="IPR043128">
    <property type="entry name" value="Rev_trsase/Diguanyl_cyclase"/>
</dbReference>
<name>A0A2N9FRQ8_FAGSY</name>
<gene>
    <name evidence="1" type="ORF">FSB_LOCUS17814</name>
</gene>
<dbReference type="InterPro" id="IPR043502">
    <property type="entry name" value="DNA/RNA_pol_sf"/>
</dbReference>
<dbReference type="Gene3D" id="3.30.70.270">
    <property type="match status" value="1"/>
</dbReference>
<organism evidence="1">
    <name type="scientific">Fagus sylvatica</name>
    <name type="common">Beechnut</name>
    <dbReference type="NCBI Taxonomy" id="28930"/>
    <lineage>
        <taxon>Eukaryota</taxon>
        <taxon>Viridiplantae</taxon>
        <taxon>Streptophyta</taxon>
        <taxon>Embryophyta</taxon>
        <taxon>Tracheophyta</taxon>
        <taxon>Spermatophyta</taxon>
        <taxon>Magnoliopsida</taxon>
        <taxon>eudicotyledons</taxon>
        <taxon>Gunneridae</taxon>
        <taxon>Pentapetalae</taxon>
        <taxon>rosids</taxon>
        <taxon>fabids</taxon>
        <taxon>Fagales</taxon>
        <taxon>Fagaceae</taxon>
        <taxon>Fagus</taxon>
    </lineage>
</organism>
<protein>
    <recommendedName>
        <fullName evidence="2">Reverse transcriptase domain-containing protein</fullName>
    </recommendedName>
</protein>
<evidence type="ECO:0000313" key="1">
    <source>
        <dbReference type="EMBL" id="SPC89932.1"/>
    </source>
</evidence>
<proteinExistence type="predicted"/>
<dbReference type="AlphaFoldDB" id="A0A2N9FRQ8"/>